<dbReference type="Gene3D" id="2.60.40.1090">
    <property type="entry name" value="Fimbrial-type adhesion domain"/>
    <property type="match status" value="1"/>
</dbReference>
<sequence length="181" mass="19698">MIRKILFLLLLAVGSPVLAKRVVVIDGGKVQMQGMLVNGACTVAPESQEMTVQMGHYRSTLFQDVGSFAPMSIPFAIRLTECLAEVSEHVGIAFQGATPVEDPQVFLAQTSINGNDASAGIGLALFDSEQQLIIPNTAPGYFAPIKTQEMTFHFTARYRSVSEHVQPGNIHSDVWFTLVYP</sequence>
<dbReference type="SUPFAM" id="SSF49401">
    <property type="entry name" value="Bacterial adhesins"/>
    <property type="match status" value="1"/>
</dbReference>
<comment type="subcellular location">
    <subcellularLocation>
        <location evidence="1">Fimbrium</location>
    </subcellularLocation>
</comment>
<evidence type="ECO:0000256" key="2">
    <source>
        <dbReference type="ARBA" id="ARBA00006671"/>
    </source>
</evidence>
<dbReference type="RefSeq" id="WP_064562000.1">
    <property type="nucleotide sequence ID" value="NZ_LXER01000041.1"/>
</dbReference>
<dbReference type="AlphaFoldDB" id="A0A1B7IDU8"/>
<organism evidence="7 8">
    <name type="scientific">Buttiauxella brennerae ATCC 51605</name>
    <dbReference type="NCBI Taxonomy" id="1354251"/>
    <lineage>
        <taxon>Bacteria</taxon>
        <taxon>Pseudomonadati</taxon>
        <taxon>Pseudomonadota</taxon>
        <taxon>Gammaproteobacteria</taxon>
        <taxon>Enterobacterales</taxon>
        <taxon>Enterobacteriaceae</taxon>
        <taxon>Buttiauxella</taxon>
    </lineage>
</organism>
<dbReference type="InterPro" id="IPR000259">
    <property type="entry name" value="Adhesion_dom_fimbrial"/>
</dbReference>
<dbReference type="Proteomes" id="UP000078410">
    <property type="component" value="Unassembled WGS sequence"/>
</dbReference>
<reference evidence="7 8" key="1">
    <citation type="submission" date="2016-04" db="EMBL/GenBank/DDBJ databases">
        <title>ATOL: Assembling a taxonomically balanced genome-scale reconstruction of the evolutionary history of the Enterobacteriaceae.</title>
        <authorList>
            <person name="Plunkett G.III."/>
            <person name="Neeno-Eckwall E.C."/>
            <person name="Glasner J.D."/>
            <person name="Perna N.T."/>
        </authorList>
    </citation>
    <scope>NUCLEOTIDE SEQUENCE [LARGE SCALE GENOMIC DNA]</scope>
    <source>
        <strain evidence="7 8">ATCC 51605</strain>
    </source>
</reference>
<keyword evidence="4" id="KW-0281">Fimbrium</keyword>
<evidence type="ECO:0000256" key="5">
    <source>
        <dbReference type="SAM" id="SignalP"/>
    </source>
</evidence>
<dbReference type="EMBL" id="LXER01000041">
    <property type="protein sequence ID" value="OAT27444.1"/>
    <property type="molecule type" value="Genomic_DNA"/>
</dbReference>
<comment type="similarity">
    <text evidence="2">Belongs to the fimbrial protein family.</text>
</comment>
<accession>A0A1B7IDU8</accession>
<dbReference type="OrthoDB" id="6522787at2"/>
<dbReference type="GO" id="GO:0009289">
    <property type="term" value="C:pilus"/>
    <property type="evidence" value="ECO:0007669"/>
    <property type="project" value="UniProtKB-SubCell"/>
</dbReference>
<evidence type="ECO:0000256" key="4">
    <source>
        <dbReference type="ARBA" id="ARBA00023263"/>
    </source>
</evidence>
<dbReference type="InterPro" id="IPR036937">
    <property type="entry name" value="Adhesion_dom_fimbrial_sf"/>
</dbReference>
<dbReference type="PANTHER" id="PTHR33420">
    <property type="entry name" value="FIMBRIAL SUBUNIT ELFA-RELATED"/>
    <property type="match status" value="1"/>
</dbReference>
<dbReference type="InterPro" id="IPR050263">
    <property type="entry name" value="Bact_Fimbrial_Adh_Pro"/>
</dbReference>
<evidence type="ECO:0000256" key="3">
    <source>
        <dbReference type="ARBA" id="ARBA00022729"/>
    </source>
</evidence>
<feature type="signal peptide" evidence="5">
    <location>
        <begin position="1"/>
        <end position="19"/>
    </location>
</feature>
<protein>
    <submittedName>
        <fullName evidence="7">SfmA family fimbriae-like adhesin</fullName>
    </submittedName>
</protein>
<feature type="chain" id="PRO_5008594090" evidence="5">
    <location>
        <begin position="20"/>
        <end position="181"/>
    </location>
</feature>
<evidence type="ECO:0000256" key="1">
    <source>
        <dbReference type="ARBA" id="ARBA00004561"/>
    </source>
</evidence>
<evidence type="ECO:0000313" key="8">
    <source>
        <dbReference type="Proteomes" id="UP000078410"/>
    </source>
</evidence>
<dbReference type="NCBIfam" id="NF011747">
    <property type="entry name" value="PRK15200.1"/>
    <property type="match status" value="1"/>
</dbReference>
<keyword evidence="3 5" id="KW-0732">Signal</keyword>
<feature type="domain" description="Fimbrial-type adhesion" evidence="6">
    <location>
        <begin position="31"/>
        <end position="180"/>
    </location>
</feature>
<dbReference type="PANTHER" id="PTHR33420:SF12">
    <property type="entry name" value="FIMBRIN-LIKE PROTEIN FIMI-RELATED"/>
    <property type="match status" value="1"/>
</dbReference>
<name>A0A1B7IDU8_9ENTR</name>
<comment type="caution">
    <text evidence="7">The sequence shown here is derived from an EMBL/GenBank/DDBJ whole genome shotgun (WGS) entry which is preliminary data.</text>
</comment>
<gene>
    <name evidence="7" type="ORF">M975_4370</name>
</gene>
<evidence type="ECO:0000259" key="6">
    <source>
        <dbReference type="Pfam" id="PF00419"/>
    </source>
</evidence>
<keyword evidence="8" id="KW-1185">Reference proteome</keyword>
<proteinExistence type="inferred from homology"/>
<dbReference type="GO" id="GO:0043709">
    <property type="term" value="P:cell adhesion involved in single-species biofilm formation"/>
    <property type="evidence" value="ECO:0007669"/>
    <property type="project" value="TreeGrafter"/>
</dbReference>
<dbReference type="Pfam" id="PF00419">
    <property type="entry name" value="Fimbrial"/>
    <property type="match status" value="1"/>
</dbReference>
<dbReference type="PATRIC" id="fig|1354251.4.peg.4482"/>
<evidence type="ECO:0000313" key="7">
    <source>
        <dbReference type="EMBL" id="OAT27444.1"/>
    </source>
</evidence>
<dbReference type="InterPro" id="IPR008966">
    <property type="entry name" value="Adhesion_dom_sf"/>
</dbReference>